<feature type="compositionally biased region" description="Polar residues" evidence="1">
    <location>
        <begin position="352"/>
        <end position="378"/>
    </location>
</feature>
<name>A0AAD4TH86_9MAGN</name>
<proteinExistence type="predicted"/>
<evidence type="ECO:0000256" key="1">
    <source>
        <dbReference type="SAM" id="MobiDB-lite"/>
    </source>
</evidence>
<evidence type="ECO:0000259" key="2">
    <source>
        <dbReference type="Pfam" id="PF14111"/>
    </source>
</evidence>
<dbReference type="InterPro" id="IPR040256">
    <property type="entry name" value="At4g02000-like"/>
</dbReference>
<keyword evidence="4" id="KW-1185">Reference proteome</keyword>
<feature type="region of interest" description="Disordered" evidence="1">
    <location>
        <begin position="247"/>
        <end position="277"/>
    </location>
</feature>
<comment type="caution">
    <text evidence="3">The sequence shown here is derived from an EMBL/GenBank/DDBJ whole genome shotgun (WGS) entry which is preliminary data.</text>
</comment>
<feature type="region of interest" description="Disordered" evidence="1">
    <location>
        <begin position="316"/>
        <end position="378"/>
    </location>
</feature>
<reference evidence="3" key="1">
    <citation type="submission" date="2022-04" db="EMBL/GenBank/DDBJ databases">
        <title>A functionally conserved STORR gene fusion in Papaver species that diverged 16.8 million years ago.</title>
        <authorList>
            <person name="Catania T."/>
        </authorList>
    </citation>
    <scope>NUCLEOTIDE SEQUENCE</scope>
    <source>
        <strain evidence="3">S-188037</strain>
    </source>
</reference>
<protein>
    <recommendedName>
        <fullName evidence="2">DUF4283 domain-containing protein</fullName>
    </recommendedName>
</protein>
<feature type="compositionally biased region" description="Acidic residues" evidence="1">
    <location>
        <begin position="19"/>
        <end position="32"/>
    </location>
</feature>
<dbReference type="Pfam" id="PF14111">
    <property type="entry name" value="DUF4283"/>
    <property type="match status" value="1"/>
</dbReference>
<feature type="domain" description="DUF4283" evidence="2">
    <location>
        <begin position="65"/>
        <end position="147"/>
    </location>
</feature>
<dbReference type="AlphaFoldDB" id="A0AAD4TH86"/>
<sequence length="551" mass="62860">MTVLKFIYDGAEVLHGMDESDDDSDAESEENPTSEVLILHPNGESSSIISTIKLSKSIKSRIRQPWKNCLIGKVMGKSVGFKFLQERIIHLWKPIDKVQILDLGKDFFLFKFANPSDLCKVMLEGPWFIGEHYFSLTRWISDFRPSEAKFLRTILWARLPTLPIEYFDKEFMFQAGNLIGKTIKVDVVTESLTRDRFARICVETDLSKPLLPAFKIGKLLQPIEYEGIHSICFECGKVNHRTDNFPSKIAIDQNNNHSTASAQRGKTKDRTTINEGYGPWMLVNRKQRRNASSPSRISRQFQQTVGSCFAILQHSGENDVSDDQPPQPSRSSDPSRPTQSLNVNVSGRPKNNLDSPSFSLVNGNRQANHSGASSSAKINNISQRKTVGTHMAHDQQSMSATQIPRDAKVIGLLQDQTLPASTAQIRLMMKAYLEMQILLHRQQWYLEDQPHLPEPTLAIVVHASNFLRRQHFPQNTMRFLRQAYFLREEWLLRKLECDIRIWHADSAVEILHSPYVETPALLRGPRGLQRIRMELVTVWDGRAREQAFGLA</sequence>
<dbReference type="EMBL" id="JAJJMB010001870">
    <property type="protein sequence ID" value="KAI3954788.1"/>
    <property type="molecule type" value="Genomic_DNA"/>
</dbReference>
<accession>A0AAD4TH86</accession>
<feature type="region of interest" description="Disordered" evidence="1">
    <location>
        <begin position="16"/>
        <end position="35"/>
    </location>
</feature>
<dbReference type="PANTHER" id="PTHR31286:SF99">
    <property type="entry name" value="DUF4283 DOMAIN-CONTAINING PROTEIN"/>
    <property type="match status" value="1"/>
</dbReference>
<dbReference type="InterPro" id="IPR025558">
    <property type="entry name" value="DUF4283"/>
</dbReference>
<dbReference type="PANTHER" id="PTHR31286">
    <property type="entry name" value="GLYCINE-RICH CELL WALL STRUCTURAL PROTEIN 1.8-LIKE"/>
    <property type="match status" value="1"/>
</dbReference>
<gene>
    <name evidence="3" type="ORF">MKW98_002894</name>
</gene>
<feature type="compositionally biased region" description="Polar residues" evidence="1">
    <location>
        <begin position="252"/>
        <end position="264"/>
    </location>
</feature>
<dbReference type="Proteomes" id="UP001202328">
    <property type="component" value="Unassembled WGS sequence"/>
</dbReference>
<evidence type="ECO:0000313" key="4">
    <source>
        <dbReference type="Proteomes" id="UP001202328"/>
    </source>
</evidence>
<organism evidence="3 4">
    <name type="scientific">Papaver atlanticum</name>
    <dbReference type="NCBI Taxonomy" id="357466"/>
    <lineage>
        <taxon>Eukaryota</taxon>
        <taxon>Viridiplantae</taxon>
        <taxon>Streptophyta</taxon>
        <taxon>Embryophyta</taxon>
        <taxon>Tracheophyta</taxon>
        <taxon>Spermatophyta</taxon>
        <taxon>Magnoliopsida</taxon>
        <taxon>Ranunculales</taxon>
        <taxon>Papaveraceae</taxon>
        <taxon>Papaveroideae</taxon>
        <taxon>Papaver</taxon>
    </lineage>
</organism>
<evidence type="ECO:0000313" key="3">
    <source>
        <dbReference type="EMBL" id="KAI3954788.1"/>
    </source>
</evidence>